<dbReference type="RefSeq" id="WP_202676842.1">
    <property type="nucleotide sequence ID" value="NZ_CP068595.1"/>
</dbReference>
<dbReference type="AlphaFoldDB" id="A0A974SC80"/>
<proteinExistence type="predicted"/>
<evidence type="ECO:0008006" key="3">
    <source>
        <dbReference type="Google" id="ProtNLM"/>
    </source>
</evidence>
<accession>A0A974SC80</accession>
<dbReference type="KEGG" id="pson:JI735_33040"/>
<name>A0A974SC80_9BACL</name>
<sequence>MYASYNRERAVDLLTLARHLADVILVDCSSYLSADPLSTIALELADTVFRLHSCELKSLMFYASYLPLLTDLRFRRSLNVSVLSNVKAGQNEKEYSQVFGGIEVTLPYVTELEQQTADARLLDDLSGKDAKTYLSGVEHLIQLALPEEHQQVAKSKDNSSKTSTSNTTTLNLLNWLKSFLPKRRGDGQ</sequence>
<gene>
    <name evidence="1" type="ORF">JI735_33040</name>
</gene>
<protein>
    <recommendedName>
        <fullName evidence="3">ParA family protein</fullName>
    </recommendedName>
</protein>
<keyword evidence="2" id="KW-1185">Reference proteome</keyword>
<evidence type="ECO:0000313" key="2">
    <source>
        <dbReference type="Proteomes" id="UP000595841"/>
    </source>
</evidence>
<dbReference type="Proteomes" id="UP000595841">
    <property type="component" value="Chromosome"/>
</dbReference>
<reference evidence="1 2" key="1">
    <citation type="submission" date="2021-01" db="EMBL/GenBank/DDBJ databases">
        <title>Whole genome sequence of Paenibacillus sonchi LMG 24727 for comparative genomics.</title>
        <authorList>
            <person name="Lee G."/>
            <person name="Kim M.-J."/>
            <person name="Lim K."/>
            <person name="Shin J.-H."/>
        </authorList>
    </citation>
    <scope>NUCLEOTIDE SEQUENCE [LARGE SCALE GENOMIC DNA]</scope>
    <source>
        <strain evidence="1 2">LMG 24727</strain>
    </source>
</reference>
<dbReference type="EMBL" id="CP068595">
    <property type="protein sequence ID" value="QQZ61153.1"/>
    <property type="molecule type" value="Genomic_DNA"/>
</dbReference>
<evidence type="ECO:0000313" key="1">
    <source>
        <dbReference type="EMBL" id="QQZ61153.1"/>
    </source>
</evidence>
<organism evidence="1 2">
    <name type="scientific">Paenibacillus sonchi</name>
    <dbReference type="NCBI Taxonomy" id="373687"/>
    <lineage>
        <taxon>Bacteria</taxon>
        <taxon>Bacillati</taxon>
        <taxon>Bacillota</taxon>
        <taxon>Bacilli</taxon>
        <taxon>Bacillales</taxon>
        <taxon>Paenibacillaceae</taxon>
        <taxon>Paenibacillus</taxon>
        <taxon>Paenibacillus sonchi group</taxon>
    </lineage>
</organism>